<keyword evidence="1" id="KW-0812">Transmembrane</keyword>
<feature type="transmembrane region" description="Helical" evidence="1">
    <location>
        <begin position="139"/>
        <end position="157"/>
    </location>
</feature>
<protein>
    <submittedName>
        <fullName evidence="2">Signal transduction histidine kinase</fullName>
    </submittedName>
</protein>
<keyword evidence="1" id="KW-0472">Membrane</keyword>
<organism evidence="2 3">
    <name type="scientific">Zymobacter palmae</name>
    <dbReference type="NCBI Taxonomy" id="33074"/>
    <lineage>
        <taxon>Bacteria</taxon>
        <taxon>Pseudomonadati</taxon>
        <taxon>Pseudomonadota</taxon>
        <taxon>Gammaproteobacteria</taxon>
        <taxon>Oceanospirillales</taxon>
        <taxon>Halomonadaceae</taxon>
        <taxon>Zymobacter group</taxon>
        <taxon>Zymobacter</taxon>
    </lineage>
</organism>
<dbReference type="Proteomes" id="UP000267342">
    <property type="component" value="Chromosome"/>
</dbReference>
<dbReference type="AlphaFoldDB" id="A0A348HF72"/>
<dbReference type="KEGG" id="zpl:ZBT109_1515"/>
<dbReference type="GO" id="GO:0016301">
    <property type="term" value="F:kinase activity"/>
    <property type="evidence" value="ECO:0007669"/>
    <property type="project" value="UniProtKB-KW"/>
</dbReference>
<accession>A0A348HF72</accession>
<reference evidence="2 3" key="1">
    <citation type="submission" date="2018-09" db="EMBL/GenBank/DDBJ databases">
        <title>Zymobacter palmae IAM14233 (=T109) whole genome analysis.</title>
        <authorList>
            <person name="Yanase H."/>
        </authorList>
    </citation>
    <scope>NUCLEOTIDE SEQUENCE [LARGE SCALE GENOMIC DNA]</scope>
    <source>
        <strain evidence="2 3">IAM14233</strain>
    </source>
</reference>
<keyword evidence="2" id="KW-0418">Kinase</keyword>
<dbReference type="RefSeq" id="WP_145984501.1">
    <property type="nucleotide sequence ID" value="NZ_AP018933.1"/>
</dbReference>
<dbReference type="EMBL" id="AP018933">
    <property type="protein sequence ID" value="BBG30274.1"/>
    <property type="molecule type" value="Genomic_DNA"/>
</dbReference>
<keyword evidence="1" id="KW-1133">Transmembrane helix</keyword>
<keyword evidence="2" id="KW-0808">Transferase</keyword>
<dbReference type="STRING" id="1123510.GCA_000620025_02605"/>
<evidence type="ECO:0000313" key="3">
    <source>
        <dbReference type="Proteomes" id="UP000267342"/>
    </source>
</evidence>
<evidence type="ECO:0000313" key="2">
    <source>
        <dbReference type="EMBL" id="BBG30274.1"/>
    </source>
</evidence>
<gene>
    <name evidence="2" type="ORF">ZBT109_1515</name>
</gene>
<feature type="transmembrane region" description="Helical" evidence="1">
    <location>
        <begin position="106"/>
        <end position="127"/>
    </location>
</feature>
<name>A0A348HF72_9GAMM</name>
<sequence>MMDYKDIACRLEGDLPDVAALLEGKRAAMVAFVVATVLGVSPEPDAICKALDADMVAAVQKLKAYDIAAKLDQVTEPKDNSDAGRSDVASARDMQIEALHKGKGDFANWFAVIVFLSCFAMIGVMLLHGAATINDSMRFYVLGFLQSVVMAIVGFYFGSSAPSRKQHAALLGQAK</sequence>
<proteinExistence type="predicted"/>
<evidence type="ECO:0000256" key="1">
    <source>
        <dbReference type="SAM" id="Phobius"/>
    </source>
</evidence>
<keyword evidence="3" id="KW-1185">Reference proteome</keyword>